<dbReference type="Proteomes" id="UP000016936">
    <property type="component" value="Unassembled WGS sequence"/>
</dbReference>
<dbReference type="EMBL" id="KB445580">
    <property type="protein sequence ID" value="EMD88652.1"/>
    <property type="molecule type" value="Genomic_DNA"/>
</dbReference>
<feature type="compositionally biased region" description="Polar residues" evidence="1">
    <location>
        <begin position="1"/>
        <end position="10"/>
    </location>
</feature>
<protein>
    <submittedName>
        <fullName evidence="2">Uncharacterized protein</fullName>
    </submittedName>
</protein>
<feature type="region of interest" description="Disordered" evidence="1">
    <location>
        <begin position="84"/>
        <end position="106"/>
    </location>
</feature>
<evidence type="ECO:0000313" key="2">
    <source>
        <dbReference type="EMBL" id="EMD88652.1"/>
    </source>
</evidence>
<reference evidence="3" key="2">
    <citation type="journal article" date="2013" name="PLoS Genet.">
        <title>Comparative genome structure, secondary metabolite, and effector coding capacity across Cochliobolus pathogens.</title>
        <authorList>
            <person name="Condon B.J."/>
            <person name="Leng Y."/>
            <person name="Wu D."/>
            <person name="Bushley K.E."/>
            <person name="Ohm R.A."/>
            <person name="Otillar R."/>
            <person name="Martin J."/>
            <person name="Schackwitz W."/>
            <person name="Grimwood J."/>
            <person name="MohdZainudin N."/>
            <person name="Xue C."/>
            <person name="Wang R."/>
            <person name="Manning V.A."/>
            <person name="Dhillon B."/>
            <person name="Tu Z.J."/>
            <person name="Steffenson B.J."/>
            <person name="Salamov A."/>
            <person name="Sun H."/>
            <person name="Lowry S."/>
            <person name="LaButti K."/>
            <person name="Han J."/>
            <person name="Copeland A."/>
            <person name="Lindquist E."/>
            <person name="Barry K."/>
            <person name="Schmutz J."/>
            <person name="Baker S.E."/>
            <person name="Ciuffetti L.M."/>
            <person name="Grigoriev I.V."/>
            <person name="Zhong S."/>
            <person name="Turgeon B.G."/>
        </authorList>
    </citation>
    <scope>NUCLEOTIDE SEQUENCE [LARGE SCALE GENOMIC DNA]</scope>
    <source>
        <strain evidence="3">C5 / ATCC 48332 / race O</strain>
    </source>
</reference>
<dbReference type="AlphaFoldDB" id="M2UL13"/>
<evidence type="ECO:0000313" key="3">
    <source>
        <dbReference type="Proteomes" id="UP000016936"/>
    </source>
</evidence>
<reference evidence="2 3" key="1">
    <citation type="journal article" date="2012" name="PLoS Pathog.">
        <title>Diverse lifestyles and strategies of plant pathogenesis encoded in the genomes of eighteen Dothideomycetes fungi.</title>
        <authorList>
            <person name="Ohm R.A."/>
            <person name="Feau N."/>
            <person name="Henrissat B."/>
            <person name="Schoch C.L."/>
            <person name="Horwitz B.A."/>
            <person name="Barry K.W."/>
            <person name="Condon B.J."/>
            <person name="Copeland A.C."/>
            <person name="Dhillon B."/>
            <person name="Glaser F."/>
            <person name="Hesse C.N."/>
            <person name="Kosti I."/>
            <person name="LaButti K."/>
            <person name="Lindquist E.A."/>
            <person name="Lucas S."/>
            <person name="Salamov A.A."/>
            <person name="Bradshaw R.E."/>
            <person name="Ciuffetti L."/>
            <person name="Hamelin R.C."/>
            <person name="Kema G.H.J."/>
            <person name="Lawrence C."/>
            <person name="Scott J.A."/>
            <person name="Spatafora J.W."/>
            <person name="Turgeon B.G."/>
            <person name="de Wit P.J.G.M."/>
            <person name="Zhong S."/>
            <person name="Goodwin S.B."/>
            <person name="Grigoriev I.V."/>
        </authorList>
    </citation>
    <scope>NUCLEOTIDE SEQUENCE [LARGE SCALE GENOMIC DNA]</scope>
    <source>
        <strain evidence="3">C5 / ATCC 48332 / race O</strain>
    </source>
</reference>
<proteinExistence type="predicted"/>
<organism evidence="2 3">
    <name type="scientific">Cochliobolus heterostrophus (strain C5 / ATCC 48332 / race O)</name>
    <name type="common">Southern corn leaf blight fungus</name>
    <name type="synonym">Bipolaris maydis</name>
    <dbReference type="NCBI Taxonomy" id="701091"/>
    <lineage>
        <taxon>Eukaryota</taxon>
        <taxon>Fungi</taxon>
        <taxon>Dikarya</taxon>
        <taxon>Ascomycota</taxon>
        <taxon>Pezizomycotina</taxon>
        <taxon>Dothideomycetes</taxon>
        <taxon>Pleosporomycetidae</taxon>
        <taxon>Pleosporales</taxon>
        <taxon>Pleosporineae</taxon>
        <taxon>Pleosporaceae</taxon>
        <taxon>Bipolaris</taxon>
    </lineage>
</organism>
<evidence type="ECO:0000256" key="1">
    <source>
        <dbReference type="SAM" id="MobiDB-lite"/>
    </source>
</evidence>
<dbReference type="OrthoDB" id="3684470at2759"/>
<dbReference type="HOGENOM" id="CLU_2222766_0_0_1"/>
<sequence length="123" mass="12876">MRGTTYTSIEAPSALDGGEEGLDQASKCRYQTQGAIGVAKTSQARPYLRWYGHQDWTSPRGKRGDPPVLVANLPSIGGTVGVAASQAESLAPPSPSPYHGGSMCMPAGRSSLEHGKLLHATKV</sequence>
<name>M2UL13_COCH5</name>
<gene>
    <name evidence="2" type="ORF">COCHEDRAFT_1032822</name>
</gene>
<keyword evidence="3" id="KW-1185">Reference proteome</keyword>
<accession>M2UL13</accession>
<feature type="region of interest" description="Disordered" evidence="1">
    <location>
        <begin position="1"/>
        <end position="22"/>
    </location>
</feature>